<dbReference type="SMART" id="SM00408">
    <property type="entry name" value="IGc2"/>
    <property type="match status" value="1"/>
</dbReference>
<keyword evidence="5" id="KW-0130">Cell adhesion</keyword>
<gene>
    <name evidence="12" type="ORF">HJG60_017262</name>
</gene>
<dbReference type="GO" id="GO:0005886">
    <property type="term" value="C:plasma membrane"/>
    <property type="evidence" value="ECO:0007669"/>
    <property type="project" value="TreeGrafter"/>
</dbReference>
<keyword evidence="2 10" id="KW-0812">Transmembrane</keyword>
<dbReference type="InterPro" id="IPR003006">
    <property type="entry name" value="Ig/MHC_CS"/>
</dbReference>
<dbReference type="InterPro" id="IPR007110">
    <property type="entry name" value="Ig-like_dom"/>
</dbReference>
<reference evidence="12 13" key="1">
    <citation type="journal article" date="2020" name="Nature">
        <title>Six reference-quality genomes reveal evolution of bat adaptations.</title>
        <authorList>
            <person name="Jebb D."/>
            <person name="Huang Z."/>
            <person name="Pippel M."/>
            <person name="Hughes G.M."/>
            <person name="Lavrichenko K."/>
            <person name="Devanna P."/>
            <person name="Winkler S."/>
            <person name="Jermiin L.S."/>
            <person name="Skirmuntt E.C."/>
            <person name="Katzourakis A."/>
            <person name="Burkitt-Gray L."/>
            <person name="Ray D.A."/>
            <person name="Sullivan K.A.M."/>
            <person name="Roscito J.G."/>
            <person name="Kirilenko B.M."/>
            <person name="Davalos L.M."/>
            <person name="Corthals A.P."/>
            <person name="Power M.L."/>
            <person name="Jones G."/>
            <person name="Ransome R.D."/>
            <person name="Dechmann D.K.N."/>
            <person name="Locatelli A.G."/>
            <person name="Puechmaille S.J."/>
            <person name="Fedrigo O."/>
            <person name="Jarvis E.D."/>
            <person name="Hiller M."/>
            <person name="Vernes S.C."/>
            <person name="Myers E.W."/>
            <person name="Teeling E.C."/>
        </authorList>
    </citation>
    <scope>NUCLEOTIDE SEQUENCE [LARGE SCALE GENOMIC DNA]</scope>
    <source>
        <strain evidence="12">Bat1K_MPI-CBG_1</strain>
    </source>
</reference>
<evidence type="ECO:0000256" key="6">
    <source>
        <dbReference type="ARBA" id="ARBA00022989"/>
    </source>
</evidence>
<dbReference type="Gene3D" id="2.60.40.10">
    <property type="entry name" value="Immunoglobulins"/>
    <property type="match status" value="3"/>
</dbReference>
<dbReference type="PANTHER" id="PTHR12035">
    <property type="entry name" value="SIALIC ACID BINDING IMMUNOGLOBULIN-LIKE LECTIN"/>
    <property type="match status" value="1"/>
</dbReference>
<dbReference type="AlphaFoldDB" id="A0A833YU73"/>
<dbReference type="GO" id="GO:0007155">
    <property type="term" value="P:cell adhesion"/>
    <property type="evidence" value="ECO:0007669"/>
    <property type="project" value="UniProtKB-KW"/>
</dbReference>
<comment type="caution">
    <text evidence="12">The sequence shown here is derived from an EMBL/GenBank/DDBJ whole genome shotgun (WGS) entry which is preliminary data.</text>
</comment>
<dbReference type="InterPro" id="IPR003599">
    <property type="entry name" value="Ig_sub"/>
</dbReference>
<dbReference type="PANTHER" id="PTHR12035:SF42">
    <property type="entry name" value="IG-LIKE DOMAIN-CONTAINING PROTEIN"/>
    <property type="match status" value="1"/>
</dbReference>
<protein>
    <recommendedName>
        <fullName evidence="11">Ig-like domain-containing protein</fullName>
    </recommendedName>
</protein>
<evidence type="ECO:0000313" key="13">
    <source>
        <dbReference type="Proteomes" id="UP000664940"/>
    </source>
</evidence>
<dbReference type="InterPro" id="IPR036179">
    <property type="entry name" value="Ig-like_dom_sf"/>
</dbReference>
<dbReference type="EMBL" id="JABVXQ010000014">
    <property type="protein sequence ID" value="KAF6079400.1"/>
    <property type="molecule type" value="Genomic_DNA"/>
</dbReference>
<dbReference type="SMART" id="SM00409">
    <property type="entry name" value="IG"/>
    <property type="match status" value="1"/>
</dbReference>
<dbReference type="Pfam" id="PF13927">
    <property type="entry name" value="Ig_3"/>
    <property type="match status" value="1"/>
</dbReference>
<proteinExistence type="inferred from homology"/>
<evidence type="ECO:0000256" key="10">
    <source>
        <dbReference type="SAM" id="Phobius"/>
    </source>
</evidence>
<feature type="region of interest" description="Disordered" evidence="9">
    <location>
        <begin position="359"/>
        <end position="405"/>
    </location>
</feature>
<evidence type="ECO:0000256" key="8">
    <source>
        <dbReference type="ARBA" id="ARBA00038361"/>
    </source>
</evidence>
<evidence type="ECO:0000259" key="11">
    <source>
        <dbReference type="PROSITE" id="PS50835"/>
    </source>
</evidence>
<keyword evidence="3" id="KW-0430">Lectin</keyword>
<evidence type="ECO:0000256" key="2">
    <source>
        <dbReference type="ARBA" id="ARBA00022692"/>
    </source>
</evidence>
<evidence type="ECO:0000256" key="3">
    <source>
        <dbReference type="ARBA" id="ARBA00022734"/>
    </source>
</evidence>
<dbReference type="Proteomes" id="UP000664940">
    <property type="component" value="Unassembled WGS sequence"/>
</dbReference>
<comment type="similarity">
    <text evidence="8">Belongs to the immunoglobulin superfamily. SIGLEC (sialic acid binding Ig-like lectin) family.</text>
</comment>
<dbReference type="SUPFAM" id="SSF48726">
    <property type="entry name" value="Immunoglobulin"/>
    <property type="match status" value="3"/>
</dbReference>
<evidence type="ECO:0000313" key="12">
    <source>
        <dbReference type="EMBL" id="KAF6079400.1"/>
    </source>
</evidence>
<dbReference type="InterPro" id="IPR051036">
    <property type="entry name" value="SIGLEC"/>
</dbReference>
<dbReference type="InterPro" id="IPR013783">
    <property type="entry name" value="Ig-like_fold"/>
</dbReference>
<dbReference type="GO" id="GO:0033691">
    <property type="term" value="F:sialic acid binding"/>
    <property type="evidence" value="ECO:0007669"/>
    <property type="project" value="TreeGrafter"/>
</dbReference>
<evidence type="ECO:0000256" key="7">
    <source>
        <dbReference type="ARBA" id="ARBA00023136"/>
    </source>
</evidence>
<feature type="transmembrane region" description="Helical" evidence="10">
    <location>
        <begin position="326"/>
        <end position="349"/>
    </location>
</feature>
<name>A0A833YU73_9CHIR</name>
<sequence>MPGACEPLTITWTGAVLRPLGRDQAAYNSSEILLTPRPQDHGTNLTCRVTFPRTSVSRERTLTLNVSCECGAGMPGRGGACRKGSGFAVSHFSFLRPLGWVAVERPAVTPFLAASPCPDAPRNLTISVFRGSPRELEHVGNGSSLPVREGDSLRLLCVADSNPPATLSWARGSRTLSPSQPWNPGVLQLSRVESGHEGEFSCRAQHPRGSLRVSLHLSVHYPPRLLGHSCAWEDEGLRCSCSSRAEPAPSLRWRLGERLLEGNPSTASYTITSSSAGPWANSSLSLRAGLSAGLRLSCEAENVHGAQSASVLLLLLPGKPELGKPFLLGAAGGAGVAGLLSLCLCFIFFKVKTRRKDMPEAAAGGTDAPSLRGPTSRGYQRKCPPGSRRDHSAPAAATPTSGEEHELHYASLSFQGLSPWERPYEEAASSTEYAEIKIRE</sequence>
<keyword evidence="7 10" id="KW-0472">Membrane</keyword>
<dbReference type="InterPro" id="IPR003598">
    <property type="entry name" value="Ig_sub2"/>
</dbReference>
<keyword evidence="6 10" id="KW-1133">Transmembrane helix</keyword>
<evidence type="ECO:0000256" key="4">
    <source>
        <dbReference type="ARBA" id="ARBA00022737"/>
    </source>
</evidence>
<evidence type="ECO:0000256" key="5">
    <source>
        <dbReference type="ARBA" id="ARBA00022889"/>
    </source>
</evidence>
<organism evidence="12 13">
    <name type="scientific">Phyllostomus discolor</name>
    <name type="common">pale spear-nosed bat</name>
    <dbReference type="NCBI Taxonomy" id="89673"/>
    <lineage>
        <taxon>Eukaryota</taxon>
        <taxon>Metazoa</taxon>
        <taxon>Chordata</taxon>
        <taxon>Craniata</taxon>
        <taxon>Vertebrata</taxon>
        <taxon>Euteleostomi</taxon>
        <taxon>Mammalia</taxon>
        <taxon>Eutheria</taxon>
        <taxon>Laurasiatheria</taxon>
        <taxon>Chiroptera</taxon>
        <taxon>Yangochiroptera</taxon>
        <taxon>Phyllostomidae</taxon>
        <taxon>Phyllostominae</taxon>
        <taxon>Phyllostomus</taxon>
    </lineage>
</organism>
<comment type="subcellular location">
    <subcellularLocation>
        <location evidence="1">Membrane</location>
        <topology evidence="1">Single-pass type I membrane protein</topology>
    </subcellularLocation>
</comment>
<dbReference type="GO" id="GO:0030246">
    <property type="term" value="F:carbohydrate binding"/>
    <property type="evidence" value="ECO:0007669"/>
    <property type="project" value="UniProtKB-KW"/>
</dbReference>
<dbReference type="PROSITE" id="PS00290">
    <property type="entry name" value="IG_MHC"/>
    <property type="match status" value="1"/>
</dbReference>
<accession>A0A833YU73</accession>
<evidence type="ECO:0000256" key="9">
    <source>
        <dbReference type="SAM" id="MobiDB-lite"/>
    </source>
</evidence>
<evidence type="ECO:0000256" key="1">
    <source>
        <dbReference type="ARBA" id="ARBA00004479"/>
    </source>
</evidence>
<keyword evidence="4" id="KW-0677">Repeat</keyword>
<feature type="domain" description="Ig-like" evidence="11">
    <location>
        <begin position="133"/>
        <end position="218"/>
    </location>
</feature>
<dbReference type="PROSITE" id="PS50835">
    <property type="entry name" value="IG_LIKE"/>
    <property type="match status" value="1"/>
</dbReference>